<evidence type="ECO:0000256" key="1">
    <source>
        <dbReference type="ARBA" id="ARBA00022737"/>
    </source>
</evidence>
<organism evidence="5 6">
    <name type="scientific">Atractosteus spatula</name>
    <name type="common">Alligator gar</name>
    <name type="synonym">Lepisosteus spatula</name>
    <dbReference type="NCBI Taxonomy" id="7917"/>
    <lineage>
        <taxon>Eukaryota</taxon>
        <taxon>Metazoa</taxon>
        <taxon>Chordata</taxon>
        <taxon>Craniata</taxon>
        <taxon>Vertebrata</taxon>
        <taxon>Euteleostomi</taxon>
        <taxon>Actinopterygii</taxon>
        <taxon>Neopterygii</taxon>
        <taxon>Holostei</taxon>
        <taxon>Semionotiformes</taxon>
        <taxon>Lepisosteidae</taxon>
        <taxon>Atractosteus</taxon>
    </lineage>
</organism>
<dbReference type="Pfam" id="PF00651">
    <property type="entry name" value="BTB"/>
    <property type="match status" value="1"/>
</dbReference>
<dbReference type="SUPFAM" id="SSF47113">
    <property type="entry name" value="Histone-fold"/>
    <property type="match status" value="2"/>
</dbReference>
<dbReference type="InterPro" id="IPR059008">
    <property type="entry name" value="ABTB2/3_histone"/>
</dbReference>
<dbReference type="EMBL" id="JAAWVO010005217">
    <property type="protein sequence ID" value="MBN3312421.1"/>
    <property type="molecule type" value="Genomic_DNA"/>
</dbReference>
<dbReference type="InterPro" id="IPR000210">
    <property type="entry name" value="BTB/POZ_dom"/>
</dbReference>
<evidence type="ECO:0000313" key="5">
    <source>
        <dbReference type="EMBL" id="MBN3312421.1"/>
    </source>
</evidence>
<dbReference type="InterPro" id="IPR052089">
    <property type="entry name" value="Ankyrin-BTB/POZ_domain"/>
</dbReference>
<name>A0A8J7NJU8_ATRSP</name>
<feature type="non-terminal residue" evidence="5">
    <location>
        <position position="997"/>
    </location>
</feature>
<keyword evidence="6" id="KW-1185">Reference proteome</keyword>
<dbReference type="PROSITE" id="PS50088">
    <property type="entry name" value="ANK_REPEAT"/>
    <property type="match status" value="2"/>
</dbReference>
<dbReference type="AlphaFoldDB" id="A0A8J7NJU8"/>
<keyword evidence="2 3" id="KW-0040">ANK repeat</keyword>
<dbReference type="Gene3D" id="1.10.20.10">
    <property type="entry name" value="Histone, subunit A"/>
    <property type="match status" value="1"/>
</dbReference>
<protein>
    <submittedName>
        <fullName evidence="5">ABTB2 protein</fullName>
    </submittedName>
</protein>
<dbReference type="InterPro" id="IPR036770">
    <property type="entry name" value="Ankyrin_rpt-contain_sf"/>
</dbReference>
<dbReference type="Pfam" id="PF26281">
    <property type="entry name" value="Histone_ABTB"/>
    <property type="match status" value="1"/>
</dbReference>
<accession>A0A8J7NJU8</accession>
<dbReference type="InterPro" id="IPR002110">
    <property type="entry name" value="Ankyrin_rpt"/>
</dbReference>
<gene>
    <name evidence="5" type="primary">Abtb2_1</name>
    <name evidence="5" type="ORF">GTO95_0003764</name>
</gene>
<dbReference type="Gene3D" id="1.25.40.20">
    <property type="entry name" value="Ankyrin repeat-containing domain"/>
    <property type="match status" value="1"/>
</dbReference>
<dbReference type="PANTHER" id="PTHR46071:SF3">
    <property type="entry name" value="ANKYRIN REPEAT AND BTB_POZ DOMAIN-CONTAINING PROTEIN 2"/>
    <property type="match status" value="1"/>
</dbReference>
<dbReference type="GO" id="GO:0046982">
    <property type="term" value="F:protein heterodimerization activity"/>
    <property type="evidence" value="ECO:0007669"/>
    <property type="project" value="InterPro"/>
</dbReference>
<dbReference type="SMART" id="SM00248">
    <property type="entry name" value="ANK"/>
    <property type="match status" value="4"/>
</dbReference>
<feature type="non-terminal residue" evidence="5">
    <location>
        <position position="1"/>
    </location>
</feature>
<feature type="repeat" description="ANK" evidence="3">
    <location>
        <begin position="501"/>
        <end position="533"/>
    </location>
</feature>
<comment type="caution">
    <text evidence="5">The sequence shown here is derived from an EMBL/GenBank/DDBJ whole genome shotgun (WGS) entry which is preliminary data.</text>
</comment>
<evidence type="ECO:0000256" key="3">
    <source>
        <dbReference type="PROSITE-ProRule" id="PRU00023"/>
    </source>
</evidence>
<dbReference type="InterPro" id="IPR011333">
    <property type="entry name" value="SKP1/BTB/POZ_sf"/>
</dbReference>
<feature type="repeat" description="ANK" evidence="3">
    <location>
        <begin position="547"/>
        <end position="575"/>
    </location>
</feature>
<evidence type="ECO:0000259" key="4">
    <source>
        <dbReference type="PROSITE" id="PS50097"/>
    </source>
</evidence>
<dbReference type="Gene3D" id="3.30.710.10">
    <property type="entry name" value="Potassium Channel Kv1.1, Chain A"/>
    <property type="match status" value="1"/>
</dbReference>
<dbReference type="PROSITE" id="PS50297">
    <property type="entry name" value="ANK_REP_REGION"/>
    <property type="match status" value="2"/>
</dbReference>
<reference evidence="5" key="1">
    <citation type="journal article" date="2021" name="Cell">
        <title>Tracing the genetic footprints of vertebrate landing in non-teleost ray-finned fishes.</title>
        <authorList>
            <person name="Bi X."/>
            <person name="Wang K."/>
            <person name="Yang L."/>
            <person name="Pan H."/>
            <person name="Jiang H."/>
            <person name="Wei Q."/>
            <person name="Fang M."/>
            <person name="Yu H."/>
            <person name="Zhu C."/>
            <person name="Cai Y."/>
            <person name="He Y."/>
            <person name="Gan X."/>
            <person name="Zeng H."/>
            <person name="Yu D."/>
            <person name="Zhu Y."/>
            <person name="Jiang H."/>
            <person name="Qiu Q."/>
            <person name="Yang H."/>
            <person name="Zhang Y.E."/>
            <person name="Wang W."/>
            <person name="Zhu M."/>
            <person name="He S."/>
            <person name="Zhang G."/>
        </authorList>
    </citation>
    <scope>NUCLEOTIDE SEQUENCE</scope>
    <source>
        <strain evidence="5">Allg_001</strain>
    </source>
</reference>
<dbReference type="SUPFAM" id="SSF48403">
    <property type="entry name" value="Ankyrin repeat"/>
    <property type="match status" value="1"/>
</dbReference>
<dbReference type="PROSITE" id="PS50097">
    <property type="entry name" value="BTB"/>
    <property type="match status" value="1"/>
</dbReference>
<dbReference type="InterPro" id="IPR009072">
    <property type="entry name" value="Histone-fold"/>
</dbReference>
<feature type="domain" description="BTB" evidence="4">
    <location>
        <begin position="817"/>
        <end position="876"/>
    </location>
</feature>
<dbReference type="Pfam" id="PF12796">
    <property type="entry name" value="Ank_2"/>
    <property type="match status" value="1"/>
</dbReference>
<dbReference type="SMART" id="SM00225">
    <property type="entry name" value="BTB"/>
    <property type="match status" value="1"/>
</dbReference>
<keyword evidence="1" id="KW-0677">Repeat</keyword>
<sequence length="997" mass="108619">MELPVQRKTPPKTFEDLTLDSGYGGMAGSCRSSVLSLSPGPGDSLWTLPGDGPFRRDLGASECHNCSGGRPEDLEKVAPKLPPLEHLPWTEEEVGAVMRKCLPSWTVSEGLIRRVSTCLGRTLLRVAREAQRLSLLCGKCTRHEVQTAAKLVLSWSLSESCVAAGVQALSLCSMSAEEPGVRSKSARCGLALSVGRFFRWMVDALVAPRIHEFAAVYLTAAVQALLEELCSRLGRGPRAEGGPQEEEAALEHILNNDAELWGLFQPYQHLLCGKTAYDTPVLPSYVSVYTRGSLGRPGSTSPLGPTELQSLEHSLLTSTVDSVAELSALVINAMYCLQRLGSCNPGGMFQLHFRQGALSWEPEALHSLFYYTRRRPAEWDSAHAEPRRVRLTGDSPEMALPPLGEWLRVCLAFAEHRHSQTVDSGDVQQAARLLLPGADCEPRPLRVECCLYASKRLEAVVAEQALRWNLAFRMLSCGRTDLVDPAKALLGPDGINTLNDQGLSPLMYACASGDEAMVQVLLDAGASVDLLVPCGIQKARCAHPETRRWTALCFAAAFGHTSIAQLLLDSGADVDGCVGESEGAESPLQLAAAAGLSSLSPAGHYELVSLLLEHSADPLSGSCKPGGDTSLHGISSAFALAAAHGHRNVLRRLLTQPTSDILTLEDMLAEGAGGGAQSRRMGRAQRRALQEALFHSVEHGYIDIALELRQQEAVPWTLHTWLQCLRSSFTQRRWDVTHSLLGDFSSLREVYSDEMVSEGLPLLIHILQCCQSESTGQLLATILSCCYGPYPVPTVHDSAPAHRPRRGSACLNNKETSDLTFLVEGKPFYAHRELVSSASPSLQKLVSRAAQPPGQVEIRDMKFHTFQLVMQYIYNGGTEGLHIGQQDALEVLHAAHVFRLKALKRHCEMLCSKYIYPAEAVRIYQQAKLCQALELKAFCEGYFLKNLAVLLEVSCFRCLLQGSDSTAADDSLAHDLLQTLTSRMNAIHQPTAKETTV</sequence>
<evidence type="ECO:0000256" key="2">
    <source>
        <dbReference type="ARBA" id="ARBA00023043"/>
    </source>
</evidence>
<dbReference type="PANTHER" id="PTHR46071">
    <property type="entry name" value="ANKYRIN REPEAT AND BTB/POZ DOMAIN-CONTAINING"/>
    <property type="match status" value="1"/>
</dbReference>
<proteinExistence type="predicted"/>
<evidence type="ECO:0000313" key="6">
    <source>
        <dbReference type="Proteomes" id="UP000736164"/>
    </source>
</evidence>
<dbReference type="SUPFAM" id="SSF54695">
    <property type="entry name" value="POZ domain"/>
    <property type="match status" value="1"/>
</dbReference>
<dbReference type="Proteomes" id="UP000736164">
    <property type="component" value="Unassembled WGS sequence"/>
</dbReference>